<name>A0ABX9I9C5_9ACTN</name>
<feature type="transmembrane region" description="Helical" evidence="1">
    <location>
        <begin position="339"/>
        <end position="357"/>
    </location>
</feature>
<evidence type="ECO:0000313" key="2">
    <source>
        <dbReference type="EMBL" id="REB68727.1"/>
    </source>
</evidence>
<proteinExistence type="predicted"/>
<feature type="transmembrane region" description="Helical" evidence="1">
    <location>
        <begin position="267"/>
        <end position="288"/>
    </location>
</feature>
<sequence length="394" mass="44712">MRRLTRISAHDKPEPTYTTIARFNVNVLGWIFLAAATLYSLLIRKTVVRFHSADYQIFLRKWYEHLSTYGFSGFRTEFADYNFPYLYLLWAGARAGIPPLALVKGISIFFDLVLAAAIMFLFRSLHSSPLIAAGAGVLTLLMPNGWLNSAVWGQCDIIYTSFLVLCVTMLIRRQFSWSWFWFGVAFSFKLQAVFLLPLLGVLWLIDRRQHWWAPAWAVVPPVLAPLPAMAAGRPLASAFGAYVGQGSQFFTTNAPNFMSWFGPNAKIIGHASLWLALGIIFFILAAVVKIHCGQLDTNTILCLSAFVLLAIPFLLPTMRGRYFFPGEIFLLIWVMKNRWRNWWLLLLIYVPLTFDYARNLFHSTFPLGSKELSVSILVGLALLLRETTAPIHKS</sequence>
<dbReference type="RefSeq" id="WP_115939334.1">
    <property type="nucleotide sequence ID" value="NZ_PCZS01000003.1"/>
</dbReference>
<keyword evidence="1" id="KW-0812">Transmembrane</keyword>
<organism evidence="2 3">
    <name type="scientific">Cutibacterium namnetense</name>
    <dbReference type="NCBI Taxonomy" id="1574624"/>
    <lineage>
        <taxon>Bacteria</taxon>
        <taxon>Bacillati</taxon>
        <taxon>Actinomycetota</taxon>
        <taxon>Actinomycetes</taxon>
        <taxon>Propionibacteriales</taxon>
        <taxon>Propionibacteriaceae</taxon>
        <taxon>Cutibacterium</taxon>
    </lineage>
</organism>
<dbReference type="Proteomes" id="UP000256324">
    <property type="component" value="Unassembled WGS sequence"/>
</dbReference>
<dbReference type="EMBL" id="PCZS01000003">
    <property type="protein sequence ID" value="REB68727.1"/>
    <property type="molecule type" value="Genomic_DNA"/>
</dbReference>
<feature type="transmembrane region" description="Helical" evidence="1">
    <location>
        <begin position="21"/>
        <end position="42"/>
    </location>
</feature>
<feature type="transmembrane region" description="Helical" evidence="1">
    <location>
        <begin position="151"/>
        <end position="171"/>
    </location>
</feature>
<evidence type="ECO:0000256" key="1">
    <source>
        <dbReference type="SAM" id="Phobius"/>
    </source>
</evidence>
<feature type="transmembrane region" description="Helical" evidence="1">
    <location>
        <begin position="178"/>
        <end position="205"/>
    </location>
</feature>
<protein>
    <recommendedName>
        <fullName evidence="4">DUF2029 domain-containing protein</fullName>
    </recommendedName>
</protein>
<evidence type="ECO:0000313" key="3">
    <source>
        <dbReference type="Proteomes" id="UP000256324"/>
    </source>
</evidence>
<accession>A0ABX9I9C5</accession>
<keyword evidence="1" id="KW-0472">Membrane</keyword>
<comment type="caution">
    <text evidence="2">The sequence shown here is derived from an EMBL/GenBank/DDBJ whole genome shotgun (WGS) entry which is preliminary data.</text>
</comment>
<feature type="transmembrane region" description="Helical" evidence="1">
    <location>
        <begin position="300"/>
        <end position="319"/>
    </location>
</feature>
<reference evidence="2 3" key="1">
    <citation type="submission" date="2017-09" db="EMBL/GenBank/DDBJ databases">
        <authorList>
            <person name="Bumgarner R.E."/>
        </authorList>
    </citation>
    <scope>NUCLEOTIDE SEQUENCE [LARGE SCALE GENOMIC DNA]</scope>
    <source>
        <strain evidence="2 3">T34998</strain>
    </source>
</reference>
<feature type="transmembrane region" description="Helical" evidence="1">
    <location>
        <begin position="101"/>
        <end position="122"/>
    </location>
</feature>
<keyword evidence="1" id="KW-1133">Transmembrane helix</keyword>
<keyword evidence="3" id="KW-1185">Reference proteome</keyword>
<evidence type="ECO:0008006" key="4">
    <source>
        <dbReference type="Google" id="ProtNLM"/>
    </source>
</evidence>
<gene>
    <name evidence="2" type="ORF">CP880_09780</name>
</gene>